<dbReference type="PANTHER" id="PTHR11567">
    <property type="entry name" value="ACID PHOSPHATASE-RELATED"/>
    <property type="match status" value="1"/>
</dbReference>
<reference evidence="3 4" key="1">
    <citation type="submission" date="2017-10" db="EMBL/GenBank/DDBJ databases">
        <title>A novel species of cold-tolerant Malassezia isolated from bats.</title>
        <authorList>
            <person name="Lorch J.M."/>
            <person name="Palmer J.M."/>
            <person name="Vanderwolf K.J."/>
            <person name="Schmidt K.Z."/>
            <person name="Verant M.L."/>
            <person name="Weller T.J."/>
            <person name="Blehert D.S."/>
        </authorList>
    </citation>
    <scope>NUCLEOTIDE SEQUENCE [LARGE SCALE GENOMIC DNA]</scope>
    <source>
        <strain evidence="3 4">NWHC:44797-103</strain>
    </source>
</reference>
<dbReference type="STRING" id="2020962.A0A2N1JFX6"/>
<dbReference type="InterPro" id="IPR050645">
    <property type="entry name" value="Histidine_acid_phosphatase"/>
</dbReference>
<dbReference type="Gene3D" id="3.40.50.1240">
    <property type="entry name" value="Phosphoglycerate mutase-like"/>
    <property type="match status" value="1"/>
</dbReference>
<gene>
    <name evidence="3" type="ORF">MVES_000449</name>
</gene>
<protein>
    <recommendedName>
        <fullName evidence="5">Acid phosphatase</fullName>
    </recommendedName>
</protein>
<keyword evidence="2" id="KW-0378">Hydrolase</keyword>
<evidence type="ECO:0000256" key="2">
    <source>
        <dbReference type="ARBA" id="ARBA00022801"/>
    </source>
</evidence>
<dbReference type="InterPro" id="IPR000560">
    <property type="entry name" value="His_Pase_clade-2"/>
</dbReference>
<dbReference type="Proteomes" id="UP000232875">
    <property type="component" value="Unassembled WGS sequence"/>
</dbReference>
<evidence type="ECO:0000313" key="3">
    <source>
        <dbReference type="EMBL" id="PKI85426.1"/>
    </source>
</evidence>
<dbReference type="GO" id="GO:0016791">
    <property type="term" value="F:phosphatase activity"/>
    <property type="evidence" value="ECO:0007669"/>
    <property type="project" value="TreeGrafter"/>
</dbReference>
<evidence type="ECO:0008006" key="5">
    <source>
        <dbReference type="Google" id="ProtNLM"/>
    </source>
</evidence>
<dbReference type="CDD" id="cd07061">
    <property type="entry name" value="HP_HAP_like"/>
    <property type="match status" value="1"/>
</dbReference>
<organism evidence="3 4">
    <name type="scientific">Malassezia vespertilionis</name>
    <dbReference type="NCBI Taxonomy" id="2020962"/>
    <lineage>
        <taxon>Eukaryota</taxon>
        <taxon>Fungi</taxon>
        <taxon>Dikarya</taxon>
        <taxon>Basidiomycota</taxon>
        <taxon>Ustilaginomycotina</taxon>
        <taxon>Malasseziomycetes</taxon>
        <taxon>Malasseziales</taxon>
        <taxon>Malasseziaceae</taxon>
        <taxon>Malassezia</taxon>
    </lineage>
</organism>
<comment type="similarity">
    <text evidence="1">Belongs to the histidine acid phosphatase family.</text>
</comment>
<keyword evidence="4" id="KW-1185">Reference proteome</keyword>
<dbReference type="EMBL" id="KZ454987">
    <property type="protein sequence ID" value="PKI85426.1"/>
    <property type="molecule type" value="Genomic_DNA"/>
</dbReference>
<dbReference type="PROSITE" id="PS00616">
    <property type="entry name" value="HIS_ACID_PHOSPHAT_1"/>
    <property type="match status" value="1"/>
</dbReference>
<evidence type="ECO:0000313" key="4">
    <source>
        <dbReference type="Proteomes" id="UP000232875"/>
    </source>
</evidence>
<dbReference type="OrthoDB" id="10257284at2759"/>
<dbReference type="SUPFAM" id="SSF53254">
    <property type="entry name" value="Phosphoglycerate mutase-like"/>
    <property type="match status" value="1"/>
</dbReference>
<dbReference type="PANTHER" id="PTHR11567:SF110">
    <property type="entry name" value="2-PHOSPHOXYLOSE PHOSPHATASE 1"/>
    <property type="match status" value="1"/>
</dbReference>
<proteinExistence type="inferred from homology"/>
<dbReference type="InterPro" id="IPR033379">
    <property type="entry name" value="Acid_Pase_AS"/>
</dbReference>
<sequence length="455" mass="50694">MSATSVPLGHGELSDTLGWQEPPKGFALQQAIFLLRHGERAPVRYRMQHATPPIPLQWNFCHTSHSFDRAVLRKMDFVLKKPQVVPSHANIQRRVEYLVEGEPRMGDIGSCLLGELTDQGRLNMLRIGHNIRSLYVGKLHLLPAQLHVTDADRVYFRTTDMTRTTQSLEQVVTGFFGSSMGQPGSLIPSINVRNNVDEDMLPNSRPCAKLALMMRRFSKEAATIYNPQLAELDNAICPHNDGVPPRVDGQPKLSGLIDTARAAMAHKVPIPHPFSQPVVVDLMEKAVVHEWFAGYETADLNERRQYRRLAMGAFSGSLYDKFARRVVLGDKDPLRLSLYLGHDATLIGLLHVMDCFNGKWPAFAASLSMELFRNMIEATPPEPDGAPLSKVEGKGFYVRCRYGDETLFLPACAPADKHFADKSEFCTLDAFRQAMVDNMQPADGSSIAQECAVAL</sequence>
<evidence type="ECO:0000256" key="1">
    <source>
        <dbReference type="ARBA" id="ARBA00005375"/>
    </source>
</evidence>
<dbReference type="Pfam" id="PF00328">
    <property type="entry name" value="His_Phos_2"/>
    <property type="match status" value="1"/>
</dbReference>
<name>A0A2N1JFX6_9BASI</name>
<accession>A0A2N1JFX6</accession>
<dbReference type="InterPro" id="IPR029033">
    <property type="entry name" value="His_PPase_superfam"/>
</dbReference>
<dbReference type="AlphaFoldDB" id="A0A2N1JFX6"/>